<evidence type="ECO:0000313" key="10">
    <source>
        <dbReference type="EMBL" id="RMB25079.1"/>
    </source>
</evidence>
<dbReference type="InterPro" id="IPR013655">
    <property type="entry name" value="PAS_fold_3"/>
</dbReference>
<dbReference type="GO" id="GO:0004673">
    <property type="term" value="F:protein histidine kinase activity"/>
    <property type="evidence" value="ECO:0007669"/>
    <property type="project" value="UniProtKB-EC"/>
</dbReference>
<dbReference type="PROSITE" id="PS50112">
    <property type="entry name" value="PAS"/>
    <property type="match status" value="3"/>
</dbReference>
<dbReference type="KEGG" id="haer:DU502_08280"/>
<dbReference type="Pfam" id="PF08447">
    <property type="entry name" value="PAS_3"/>
    <property type="match status" value="1"/>
</dbReference>
<comment type="catalytic activity">
    <reaction evidence="1">
        <text>ATP + protein L-histidine = ADP + protein N-phospho-L-histidine.</text>
        <dbReference type="EC" id="2.7.13.3"/>
    </reaction>
</comment>
<evidence type="ECO:0000313" key="12">
    <source>
        <dbReference type="Proteomes" id="UP000282007"/>
    </source>
</evidence>
<protein>
    <recommendedName>
        <fullName evidence="2">histidine kinase</fullName>
        <ecNumber evidence="2">2.7.13.3</ecNumber>
    </recommendedName>
</protein>
<evidence type="ECO:0000256" key="5">
    <source>
        <dbReference type="ARBA" id="ARBA00022777"/>
    </source>
</evidence>
<dbReference type="InterPro" id="IPR004358">
    <property type="entry name" value="Sig_transdc_His_kin-like_C"/>
</dbReference>
<dbReference type="Gene3D" id="3.30.450.20">
    <property type="entry name" value="PAS domain"/>
    <property type="match status" value="3"/>
</dbReference>
<dbReference type="InterPro" id="IPR013656">
    <property type="entry name" value="PAS_4"/>
</dbReference>
<sequence>MSNDRSADASDGPDGLDPEDYRAMFDLVNDAIFVHDAETGAILDVNDTMCEMYGYDRAEALDLSIGDVSAGYPPYTEARAQERIRKAVAGEPQVFEWHAADADGEQFWVEVSLRHAVLGGDGRVLVIVRDIEERKKRERRLRYYETAIEQSNDVMAAVDTDGRYLFVNEAWGDHHEQSADAVVGRPVSAVLDRETYDRVEPYLERAMRGEAVEFEVAHETPDGRPRRFVVEYYPFDPGRGGEEAVVAIMTDITDRLERERELSEKQERLALALETANAGIWAWERETDEATWDENLEQLFGLDPGTFEGTFEAFLDRVHPDDRAAVERTVEQTAERGGSFNQEFRIVREDDVVRWLASRGKAFDAGTPDARMVGVEIDITERKERERHLRVIDRVLRHNLRNDTNIIRGLATNIQRATDGRPSADADRILECAGRLLETAEKEREIVDVLLGGHRTTTFDANEVARTVVQTIHRDHPEATLELDLSESVTVDALKGLPRAIRELVENAVVHSDAETPSVRVAVTADEEAVRFHVADEGPGIPEMERAVLTGDREVRPLYHGSGLGLWLVNWTVRLSDGTVRIDENEPRGTVITVRLPRSGTGSDDW</sequence>
<dbReference type="PROSITE" id="PS50113">
    <property type="entry name" value="PAC"/>
    <property type="match status" value="3"/>
</dbReference>
<dbReference type="Pfam" id="PF13426">
    <property type="entry name" value="PAS_9"/>
    <property type="match status" value="1"/>
</dbReference>
<feature type="domain" description="PAS" evidence="7">
    <location>
        <begin position="17"/>
        <end position="91"/>
    </location>
</feature>
<dbReference type="PANTHER" id="PTHR43304:SF1">
    <property type="entry name" value="PAC DOMAIN-CONTAINING PROTEIN"/>
    <property type="match status" value="1"/>
</dbReference>
<dbReference type="InterPro" id="IPR003594">
    <property type="entry name" value="HATPase_dom"/>
</dbReference>
<feature type="domain" description="PAC" evidence="8">
    <location>
        <begin position="93"/>
        <end position="143"/>
    </location>
</feature>
<evidence type="ECO:0000313" key="11">
    <source>
        <dbReference type="Proteomes" id="UP000277326"/>
    </source>
</evidence>
<dbReference type="InterPro" id="IPR001610">
    <property type="entry name" value="PAC"/>
</dbReference>
<dbReference type="OrthoDB" id="106630at2157"/>
<dbReference type="CDD" id="cd00130">
    <property type="entry name" value="PAS"/>
    <property type="match status" value="3"/>
</dbReference>
<feature type="domain" description="PAS" evidence="7">
    <location>
        <begin position="140"/>
        <end position="210"/>
    </location>
</feature>
<dbReference type="PROSITE" id="PS50109">
    <property type="entry name" value="HIS_KIN"/>
    <property type="match status" value="1"/>
</dbReference>
<evidence type="ECO:0000256" key="1">
    <source>
        <dbReference type="ARBA" id="ARBA00000085"/>
    </source>
</evidence>
<dbReference type="SUPFAM" id="SSF55874">
    <property type="entry name" value="ATPase domain of HSP90 chaperone/DNA topoisomerase II/histidine kinase"/>
    <property type="match status" value="1"/>
</dbReference>
<dbReference type="PRINTS" id="PR00344">
    <property type="entry name" value="BCTRLSENSOR"/>
</dbReference>
<dbReference type="EC" id="2.7.13.3" evidence="2"/>
<dbReference type="Pfam" id="PF02518">
    <property type="entry name" value="HATPase_c"/>
    <property type="match status" value="1"/>
</dbReference>
<feature type="domain" description="PAC" evidence="8">
    <location>
        <begin position="210"/>
        <end position="264"/>
    </location>
</feature>
<dbReference type="Gene3D" id="2.10.70.100">
    <property type="match status" value="1"/>
</dbReference>
<evidence type="ECO:0000256" key="2">
    <source>
        <dbReference type="ARBA" id="ARBA00012438"/>
    </source>
</evidence>
<name>A0A3M0DSJ6_9EURY</name>
<keyword evidence="5" id="KW-0418">Kinase</keyword>
<feature type="domain" description="PAS" evidence="7">
    <location>
        <begin position="265"/>
        <end position="337"/>
    </location>
</feature>
<dbReference type="RefSeq" id="WP_121918915.1">
    <property type="nucleotide sequence ID" value="NZ_CP034145.1"/>
</dbReference>
<dbReference type="InterPro" id="IPR000014">
    <property type="entry name" value="PAS"/>
</dbReference>
<accession>A0A3M0DSJ6</accession>
<dbReference type="GeneID" id="38471276"/>
<dbReference type="AlphaFoldDB" id="A0A3M0DSJ6"/>
<organism evidence="10 11">
    <name type="scientific">Haloplanus aerogenes</name>
    <dbReference type="NCBI Taxonomy" id="660522"/>
    <lineage>
        <taxon>Archaea</taxon>
        <taxon>Methanobacteriati</taxon>
        <taxon>Methanobacteriota</taxon>
        <taxon>Stenosarchaea group</taxon>
        <taxon>Halobacteria</taxon>
        <taxon>Halobacteriales</taxon>
        <taxon>Haloferacaceae</taxon>
        <taxon>Haloplanus</taxon>
    </lineage>
</organism>
<dbReference type="EMBL" id="REFS01000001">
    <property type="protein sequence ID" value="RMB25079.1"/>
    <property type="molecule type" value="Genomic_DNA"/>
</dbReference>
<dbReference type="NCBIfam" id="TIGR00229">
    <property type="entry name" value="sensory_box"/>
    <property type="match status" value="3"/>
</dbReference>
<dbReference type="SMART" id="SM00091">
    <property type="entry name" value="PAS"/>
    <property type="match status" value="3"/>
</dbReference>
<evidence type="ECO:0000259" key="7">
    <source>
        <dbReference type="PROSITE" id="PS50112"/>
    </source>
</evidence>
<reference evidence="9 12" key="2">
    <citation type="submission" date="2018-07" db="EMBL/GenBank/DDBJ databases">
        <title>Genome sequences of Haloplanus aerogenes JCM 16430T.</title>
        <authorList>
            <person name="Kim Y.B."/>
            <person name="Roh S.W."/>
        </authorList>
    </citation>
    <scope>NUCLEOTIDE SEQUENCE [LARGE SCALE GENOMIC DNA]</scope>
    <source>
        <strain evidence="9 12">JCM 16430</strain>
    </source>
</reference>
<dbReference type="Proteomes" id="UP000277326">
    <property type="component" value="Unassembled WGS sequence"/>
</dbReference>
<dbReference type="Gene3D" id="3.30.565.10">
    <property type="entry name" value="Histidine kinase-like ATPase, C-terminal domain"/>
    <property type="match status" value="1"/>
</dbReference>
<feature type="domain" description="Histidine kinase" evidence="6">
    <location>
        <begin position="395"/>
        <end position="600"/>
    </location>
</feature>
<evidence type="ECO:0000259" key="6">
    <source>
        <dbReference type="PROSITE" id="PS50109"/>
    </source>
</evidence>
<dbReference type="Proteomes" id="UP000282007">
    <property type="component" value="Chromosome"/>
</dbReference>
<gene>
    <name evidence="10" type="ORF">ATH50_0162</name>
    <name evidence="9" type="ORF">DU502_08280</name>
</gene>
<dbReference type="PANTHER" id="PTHR43304">
    <property type="entry name" value="PHYTOCHROME-LIKE PROTEIN CPH1"/>
    <property type="match status" value="1"/>
</dbReference>
<dbReference type="InterPro" id="IPR005467">
    <property type="entry name" value="His_kinase_dom"/>
</dbReference>
<evidence type="ECO:0000313" key="9">
    <source>
        <dbReference type="EMBL" id="AZH25377.1"/>
    </source>
</evidence>
<dbReference type="SUPFAM" id="SSF55785">
    <property type="entry name" value="PYP-like sensor domain (PAS domain)"/>
    <property type="match status" value="3"/>
</dbReference>
<keyword evidence="12" id="KW-1185">Reference proteome</keyword>
<dbReference type="EMBL" id="CP034145">
    <property type="protein sequence ID" value="AZH25377.1"/>
    <property type="molecule type" value="Genomic_DNA"/>
</dbReference>
<dbReference type="InterPro" id="IPR000700">
    <property type="entry name" value="PAS-assoc_C"/>
</dbReference>
<dbReference type="SMART" id="SM00086">
    <property type="entry name" value="PAC"/>
    <property type="match status" value="3"/>
</dbReference>
<feature type="domain" description="PAC" evidence="8">
    <location>
        <begin position="340"/>
        <end position="391"/>
    </location>
</feature>
<reference evidence="10" key="3">
    <citation type="submission" date="2018-10" db="EMBL/GenBank/DDBJ databases">
        <authorList>
            <person name="Whitman W."/>
            <person name="Huntemann M."/>
            <person name="Clum A."/>
            <person name="Pillay M."/>
            <person name="Palaniappan K."/>
            <person name="Varghese N."/>
            <person name="Mikhailova N."/>
            <person name="Stamatis D."/>
            <person name="Reddy T."/>
            <person name="Daum C."/>
            <person name="Shapiro N."/>
            <person name="Ivanova N."/>
            <person name="Kyrpides N."/>
            <person name="Woyke T."/>
        </authorList>
    </citation>
    <scope>NUCLEOTIDE SEQUENCE</scope>
    <source>
        <strain evidence="10">CGMCC 1.10124</strain>
    </source>
</reference>
<dbReference type="SMART" id="SM00387">
    <property type="entry name" value="HATPase_c"/>
    <property type="match status" value="1"/>
</dbReference>
<evidence type="ECO:0000259" key="8">
    <source>
        <dbReference type="PROSITE" id="PS50113"/>
    </source>
</evidence>
<dbReference type="InterPro" id="IPR052162">
    <property type="entry name" value="Sensor_kinase/Photoreceptor"/>
</dbReference>
<proteinExistence type="predicted"/>
<reference evidence="10 11" key="1">
    <citation type="journal article" date="2015" name="Stand. Genomic Sci.">
        <title>Genomic Encyclopedia of Bacterial and Archaeal Type Strains, Phase III: the genomes of soil and plant-associated and newly described type strains.</title>
        <authorList>
            <person name="Whitman W.B."/>
            <person name="Woyke T."/>
            <person name="Klenk H.P."/>
            <person name="Zhou Y."/>
            <person name="Lilburn T.G."/>
            <person name="Beck B.J."/>
            <person name="De Vos P."/>
            <person name="Vandamme P."/>
            <person name="Eisen J.A."/>
            <person name="Garrity G."/>
            <person name="Hugenholtz P."/>
            <person name="Kyrpides N.C."/>
        </authorList>
    </citation>
    <scope>NUCLEOTIDE SEQUENCE [LARGE SCALE GENOMIC DNA]</scope>
    <source>
        <strain evidence="10 11">CGMCC 1.10124</strain>
    </source>
</reference>
<dbReference type="Pfam" id="PF08448">
    <property type="entry name" value="PAS_4"/>
    <property type="match status" value="1"/>
</dbReference>
<evidence type="ECO:0000256" key="3">
    <source>
        <dbReference type="ARBA" id="ARBA00022553"/>
    </source>
</evidence>
<keyword evidence="4" id="KW-0808">Transferase</keyword>
<keyword evidence="3" id="KW-0597">Phosphoprotein</keyword>
<dbReference type="InterPro" id="IPR036890">
    <property type="entry name" value="HATPase_C_sf"/>
</dbReference>
<dbReference type="InterPro" id="IPR035965">
    <property type="entry name" value="PAS-like_dom_sf"/>
</dbReference>
<evidence type="ECO:0000256" key="4">
    <source>
        <dbReference type="ARBA" id="ARBA00022679"/>
    </source>
</evidence>